<dbReference type="SUPFAM" id="SSF52343">
    <property type="entry name" value="Ferredoxin reductase-like, C-terminal NADP-linked domain"/>
    <property type="match status" value="1"/>
</dbReference>
<dbReference type="GO" id="GO:0004783">
    <property type="term" value="F:sulfite reductase (NADPH) activity"/>
    <property type="evidence" value="ECO:0007669"/>
    <property type="project" value="UniProtKB-EC"/>
</dbReference>
<feature type="binding site" evidence="12">
    <location>
        <position position="324"/>
    </location>
    <ligand>
        <name>FAD</name>
        <dbReference type="ChEBI" id="CHEBI:57692"/>
    </ligand>
</feature>
<dbReference type="InterPro" id="IPR010199">
    <property type="entry name" value="CysJ"/>
</dbReference>
<protein>
    <recommendedName>
        <fullName evidence="1">assimilatory sulfite reductase (NADPH)</fullName>
        <ecNumber evidence="1">1.8.1.2</ecNumber>
    </recommendedName>
</protein>
<evidence type="ECO:0000256" key="10">
    <source>
        <dbReference type="ARBA" id="ARBA00023192"/>
    </source>
</evidence>
<keyword evidence="7 12" id="KW-0521">NADP</keyword>
<feature type="binding site" evidence="12">
    <location>
        <begin position="388"/>
        <end position="391"/>
    </location>
    <ligand>
        <name>FAD</name>
        <dbReference type="ChEBI" id="CHEBI:57692"/>
    </ligand>
</feature>
<feature type="binding site" evidence="12">
    <location>
        <begin position="520"/>
        <end position="521"/>
    </location>
    <ligand>
        <name>NADP(+)</name>
        <dbReference type="ChEBI" id="CHEBI:58349"/>
    </ligand>
</feature>
<evidence type="ECO:0000256" key="8">
    <source>
        <dbReference type="ARBA" id="ARBA00022982"/>
    </source>
</evidence>
<feature type="binding site" evidence="12">
    <location>
        <position position="412"/>
    </location>
    <ligand>
        <name>FAD</name>
        <dbReference type="ChEBI" id="CHEBI:57692"/>
    </ligand>
</feature>
<dbReference type="Pfam" id="PF00667">
    <property type="entry name" value="FAD_binding_1"/>
    <property type="match status" value="1"/>
</dbReference>
<dbReference type="Proteomes" id="UP001207408">
    <property type="component" value="Unassembled WGS sequence"/>
</dbReference>
<evidence type="ECO:0000256" key="5">
    <source>
        <dbReference type="ARBA" id="ARBA00022643"/>
    </source>
</evidence>
<evidence type="ECO:0000259" key="13">
    <source>
        <dbReference type="PROSITE" id="PS50902"/>
    </source>
</evidence>
<keyword evidence="3" id="KW-0028">Amino-acid biosynthesis</keyword>
<keyword evidence="10" id="KW-0198">Cysteine biosynthesis</keyword>
<comment type="cofactor">
    <cofactor evidence="12">
        <name>FAD</name>
        <dbReference type="ChEBI" id="CHEBI:57692"/>
    </cofactor>
    <text evidence="12">Binds 1 FAD per subunit.</text>
</comment>
<feature type="binding site" evidence="12">
    <location>
        <begin position="421"/>
        <end position="424"/>
    </location>
    <ligand>
        <name>FAD</name>
        <dbReference type="ChEBI" id="CHEBI:57692"/>
    </ligand>
</feature>
<organism evidence="15 16">
    <name type="scientific">Plebeiibacterium marinum</name>
    <dbReference type="NCBI Taxonomy" id="2992111"/>
    <lineage>
        <taxon>Bacteria</taxon>
        <taxon>Pseudomonadati</taxon>
        <taxon>Bacteroidota</taxon>
        <taxon>Bacteroidia</taxon>
        <taxon>Marinilabiliales</taxon>
        <taxon>Marinilabiliaceae</taxon>
        <taxon>Plebeiibacterium</taxon>
    </lineage>
</organism>
<reference evidence="15" key="1">
    <citation type="submission" date="2022-10" db="EMBL/GenBank/DDBJ databases">
        <authorList>
            <person name="Yu W.X."/>
        </authorList>
    </citation>
    <scope>NUCLEOTIDE SEQUENCE</scope>
    <source>
        <strain evidence="15">D04</strain>
    </source>
</reference>
<sequence length="600" mass="66969">MIDGYKNIFTEEQINTAKALYKGLSEEQRLWLSGYLAGINQSGVFSGNPLSENQKEEDSDQKTIESALSDSITVLYGTHTGNSKLVAERFAVAAQSKGVKIDLGSLADYKNRKLKEERNLLLVVSTHGEGEPPVSAEDFYGYIFGKKAPALNSLNYSVVALGDSSYINFCQTGKDIYSQLKKLGATNVSDLIELDVDFKDQLDAIFPGLIAAFSSANGSPGVFNHGEEDDKLASPDQWTEAEVLEKILLNGAGSHKETYHIEFDIEDKGLAYEPGDALEVIAKNNKELVHSVLHKLNIDENELVTVANEEITIKEALVSRFELTVLTPQVLKNYAGYAKNTKLDDLIGDVGLLKEYLYGHDFLDLINEYPVGINAAGLTGILRKLPARLYSISSSYDYNPDEVHITVGAVRYQLNEREHNGLCSSFLADDINVGDDVLVRIKKNEGFRLPENDAKVIMVGPGTGIAPFRSFLQQRENDGAPGDNWLFFGDQHFETDFLYQSELLGYRSKGLLNSLDVAFSRDQEDKVYVQHRLREKGQEVYKWLKDGAYVYLCGDKDNMANDVKQELVRILEIHGGLSTEDAYAYFKELRSSKRFQEDVY</sequence>
<evidence type="ECO:0000256" key="12">
    <source>
        <dbReference type="PIRSR" id="PIRSR000207-1"/>
    </source>
</evidence>
<dbReference type="RefSeq" id="WP_301202312.1">
    <property type="nucleotide sequence ID" value="NZ_JAPDPI010000064.1"/>
</dbReference>
<dbReference type="GO" id="GO:0050660">
    <property type="term" value="F:flavin adenine dinucleotide binding"/>
    <property type="evidence" value="ECO:0007669"/>
    <property type="project" value="InterPro"/>
</dbReference>
<feature type="domain" description="Flavodoxin-like" evidence="13">
    <location>
        <begin position="72"/>
        <end position="210"/>
    </location>
</feature>
<dbReference type="Pfam" id="PF00258">
    <property type="entry name" value="Flavodoxin_1"/>
    <property type="match status" value="1"/>
</dbReference>
<dbReference type="EMBL" id="JAPDPI010000064">
    <property type="protein sequence ID" value="MCW3807837.1"/>
    <property type="molecule type" value="Genomic_DNA"/>
</dbReference>
<dbReference type="GO" id="GO:0010181">
    <property type="term" value="F:FMN binding"/>
    <property type="evidence" value="ECO:0007669"/>
    <property type="project" value="InterPro"/>
</dbReference>
<feature type="binding site" evidence="12">
    <location>
        <begin position="406"/>
        <end position="408"/>
    </location>
    <ligand>
        <name>FAD</name>
        <dbReference type="ChEBI" id="CHEBI:57692"/>
    </ligand>
</feature>
<evidence type="ECO:0000256" key="6">
    <source>
        <dbReference type="ARBA" id="ARBA00022827"/>
    </source>
</evidence>
<dbReference type="PRINTS" id="PR00369">
    <property type="entry name" value="FLAVODOXIN"/>
</dbReference>
<evidence type="ECO:0000259" key="14">
    <source>
        <dbReference type="PROSITE" id="PS51384"/>
    </source>
</evidence>
<dbReference type="InterPro" id="IPR001709">
    <property type="entry name" value="Flavoprot_Pyr_Nucl_cyt_Rdtase"/>
</dbReference>
<dbReference type="SUPFAM" id="SSF52218">
    <property type="entry name" value="Flavoproteins"/>
    <property type="match status" value="1"/>
</dbReference>
<dbReference type="InterPro" id="IPR023173">
    <property type="entry name" value="NADPH_Cyt_P450_Rdtase_alpha"/>
</dbReference>
<dbReference type="PANTHER" id="PTHR19384">
    <property type="entry name" value="NITRIC OXIDE SYNTHASE-RELATED"/>
    <property type="match status" value="1"/>
</dbReference>
<dbReference type="PANTHER" id="PTHR19384:SF128">
    <property type="entry name" value="NADPH OXIDOREDUCTASE A"/>
    <property type="match status" value="1"/>
</dbReference>
<dbReference type="PRINTS" id="PR00371">
    <property type="entry name" value="FPNCR"/>
</dbReference>
<dbReference type="AlphaFoldDB" id="A0AAE3MHN2"/>
<comment type="catalytic activity">
    <reaction evidence="11">
        <text>hydrogen sulfide + 3 NADP(+) + 3 H2O = sulfite + 3 NADPH + 4 H(+)</text>
        <dbReference type="Rhea" id="RHEA:13801"/>
        <dbReference type="ChEBI" id="CHEBI:15377"/>
        <dbReference type="ChEBI" id="CHEBI:15378"/>
        <dbReference type="ChEBI" id="CHEBI:17359"/>
        <dbReference type="ChEBI" id="CHEBI:29919"/>
        <dbReference type="ChEBI" id="CHEBI:57783"/>
        <dbReference type="ChEBI" id="CHEBI:58349"/>
        <dbReference type="EC" id="1.8.1.2"/>
    </reaction>
</comment>
<feature type="binding site" evidence="12">
    <location>
        <begin position="161"/>
        <end position="170"/>
    </location>
    <ligand>
        <name>FMN</name>
        <dbReference type="ChEBI" id="CHEBI:58210"/>
    </ligand>
</feature>
<dbReference type="InterPro" id="IPR017927">
    <property type="entry name" value="FAD-bd_FR_type"/>
</dbReference>
<dbReference type="Gene3D" id="3.40.50.80">
    <property type="entry name" value="Nucleotide-binding domain of ferredoxin-NADP reductase (FNR) module"/>
    <property type="match status" value="1"/>
</dbReference>
<keyword evidence="6 12" id="KW-0274">FAD</keyword>
<dbReference type="Gene3D" id="2.40.30.10">
    <property type="entry name" value="Translation factors"/>
    <property type="match status" value="1"/>
</dbReference>
<dbReference type="Pfam" id="PF00175">
    <property type="entry name" value="NAD_binding_1"/>
    <property type="match status" value="1"/>
</dbReference>
<dbReference type="FunFam" id="3.40.50.80:FF:000001">
    <property type="entry name" value="NADPH--cytochrome P450 reductase 1"/>
    <property type="match status" value="1"/>
</dbReference>
<keyword evidence="2" id="KW-0813">Transport</keyword>
<keyword evidence="5 12" id="KW-0288">FMN</keyword>
<dbReference type="PROSITE" id="PS50902">
    <property type="entry name" value="FLAVODOXIN_LIKE"/>
    <property type="match status" value="1"/>
</dbReference>
<dbReference type="PIRSF" id="PIRSF000207">
    <property type="entry name" value="SiR-FP_CysJ"/>
    <property type="match status" value="1"/>
</dbReference>
<keyword evidence="16" id="KW-1185">Reference proteome</keyword>
<feature type="binding site" evidence="12">
    <location>
        <begin position="526"/>
        <end position="530"/>
    </location>
    <ligand>
        <name>NADP(+)</name>
        <dbReference type="ChEBI" id="CHEBI:58349"/>
    </ligand>
</feature>
<evidence type="ECO:0000256" key="7">
    <source>
        <dbReference type="ARBA" id="ARBA00022857"/>
    </source>
</evidence>
<evidence type="ECO:0000313" key="15">
    <source>
        <dbReference type="EMBL" id="MCW3807837.1"/>
    </source>
</evidence>
<dbReference type="Gene3D" id="3.40.50.360">
    <property type="match status" value="1"/>
</dbReference>
<evidence type="ECO:0000256" key="1">
    <source>
        <dbReference type="ARBA" id="ARBA00012604"/>
    </source>
</evidence>
<dbReference type="EC" id="1.8.1.2" evidence="1"/>
<dbReference type="GO" id="GO:0005829">
    <property type="term" value="C:cytosol"/>
    <property type="evidence" value="ECO:0007669"/>
    <property type="project" value="TreeGrafter"/>
</dbReference>
<dbReference type="SUPFAM" id="SSF63380">
    <property type="entry name" value="Riboflavin synthase domain-like"/>
    <property type="match status" value="1"/>
</dbReference>
<dbReference type="InterPro" id="IPR001094">
    <property type="entry name" value="Flavdoxin-like"/>
</dbReference>
<gene>
    <name evidence="15" type="ORF">OM074_19590</name>
</gene>
<feature type="binding site" evidence="12">
    <location>
        <position position="562"/>
    </location>
    <ligand>
        <name>NADP(+)</name>
        <dbReference type="ChEBI" id="CHEBI:58349"/>
    </ligand>
</feature>
<dbReference type="GO" id="GO:0019344">
    <property type="term" value="P:cysteine biosynthetic process"/>
    <property type="evidence" value="ECO:0007669"/>
    <property type="project" value="UniProtKB-KW"/>
</dbReference>
<feature type="binding site" evidence="12">
    <location>
        <begin position="125"/>
        <end position="128"/>
    </location>
    <ligand>
        <name>FMN</name>
        <dbReference type="ChEBI" id="CHEBI:58210"/>
    </ligand>
</feature>
<dbReference type="InterPro" id="IPR029039">
    <property type="entry name" value="Flavoprotein-like_sf"/>
</dbReference>
<accession>A0AAE3MHN2</accession>
<feature type="domain" description="FAD-binding FR-type" evidence="14">
    <location>
        <begin position="236"/>
        <end position="450"/>
    </location>
</feature>
<proteinExistence type="predicted"/>
<evidence type="ECO:0000313" key="16">
    <source>
        <dbReference type="Proteomes" id="UP001207408"/>
    </source>
</evidence>
<comment type="caution">
    <text evidence="15">The sequence shown here is derived from an EMBL/GenBank/DDBJ whole genome shotgun (WGS) entry which is preliminary data.</text>
</comment>
<evidence type="ECO:0000256" key="9">
    <source>
        <dbReference type="ARBA" id="ARBA00023002"/>
    </source>
</evidence>
<dbReference type="InterPro" id="IPR039261">
    <property type="entry name" value="FNR_nucleotide-bd"/>
</dbReference>
<dbReference type="InterPro" id="IPR017938">
    <property type="entry name" value="Riboflavin_synthase-like_b-brl"/>
</dbReference>
<name>A0AAE3MHN2_9BACT</name>
<keyword evidence="4" id="KW-0285">Flavoprotein</keyword>
<dbReference type="InterPro" id="IPR001433">
    <property type="entry name" value="OxRdtase_FAD/NAD-bd"/>
</dbReference>
<dbReference type="CDD" id="cd06199">
    <property type="entry name" value="SiR"/>
    <property type="match status" value="1"/>
</dbReference>
<dbReference type="Gene3D" id="1.20.990.10">
    <property type="entry name" value="NADPH-cytochrome p450 Reductase, Chain A, domain 3"/>
    <property type="match status" value="1"/>
</dbReference>
<keyword evidence="9 15" id="KW-0560">Oxidoreductase</keyword>
<evidence type="ECO:0000256" key="2">
    <source>
        <dbReference type="ARBA" id="ARBA00022448"/>
    </source>
</evidence>
<dbReference type="InterPro" id="IPR003097">
    <property type="entry name" value="CysJ-like_FAD-binding"/>
</dbReference>
<dbReference type="NCBIfam" id="TIGR01931">
    <property type="entry name" value="cysJ"/>
    <property type="match status" value="1"/>
</dbReference>
<comment type="cofactor">
    <cofactor evidence="12">
        <name>FMN</name>
        <dbReference type="ChEBI" id="CHEBI:58210"/>
    </cofactor>
    <text evidence="12">Binds 1 FMN per subunit.</text>
</comment>
<evidence type="ECO:0000256" key="4">
    <source>
        <dbReference type="ARBA" id="ARBA00022630"/>
    </source>
</evidence>
<keyword evidence="8" id="KW-0249">Electron transport</keyword>
<evidence type="ECO:0000256" key="11">
    <source>
        <dbReference type="ARBA" id="ARBA00052219"/>
    </source>
</evidence>
<dbReference type="PROSITE" id="PS51384">
    <property type="entry name" value="FAD_FR"/>
    <property type="match status" value="1"/>
</dbReference>
<evidence type="ECO:0000256" key="3">
    <source>
        <dbReference type="ARBA" id="ARBA00022605"/>
    </source>
</evidence>
<dbReference type="InterPro" id="IPR008254">
    <property type="entry name" value="Flavodoxin/NO_synth"/>
</dbReference>
<feature type="binding site" evidence="12">
    <location>
        <position position="600"/>
    </location>
    <ligand>
        <name>FAD</name>
        <dbReference type="ChEBI" id="CHEBI:57692"/>
    </ligand>
</feature>